<comment type="subunit">
    <text evidence="8">Heterodimer. The mRNA-capping enzyme is composed of two separate chains alpha and beta, respectively a mRNA guanylyltransferase and an mRNA 5'-triphosphate monophosphatase.</text>
</comment>
<evidence type="ECO:0000256" key="4">
    <source>
        <dbReference type="ARBA" id="ARBA00022664"/>
    </source>
</evidence>
<evidence type="ECO:0000256" key="7">
    <source>
        <dbReference type="ARBA" id="ARBA00047740"/>
    </source>
</evidence>
<comment type="subcellular location">
    <subcellularLocation>
        <location evidence="2 8">Nucleus</location>
    </subcellularLocation>
</comment>
<feature type="region of interest" description="Disordered" evidence="9">
    <location>
        <begin position="1"/>
        <end position="438"/>
    </location>
</feature>
<feature type="compositionally biased region" description="Low complexity" evidence="9">
    <location>
        <begin position="418"/>
        <end position="429"/>
    </location>
</feature>
<keyword evidence="5 8" id="KW-0378">Hydrolase</keyword>
<feature type="compositionally biased region" description="Polar residues" evidence="9">
    <location>
        <begin position="341"/>
        <end position="355"/>
    </location>
</feature>
<feature type="compositionally biased region" description="Low complexity" evidence="9">
    <location>
        <begin position="211"/>
        <end position="230"/>
    </location>
</feature>
<dbReference type="GO" id="GO:0140818">
    <property type="term" value="F:mRNA 5'-triphosphate monophosphatase activity"/>
    <property type="evidence" value="ECO:0007669"/>
    <property type="project" value="UniProtKB-EC"/>
</dbReference>
<dbReference type="Proteomes" id="UP000027002">
    <property type="component" value="Chromosome 2"/>
</dbReference>
<feature type="compositionally biased region" description="Low complexity" evidence="9">
    <location>
        <begin position="26"/>
        <end position="38"/>
    </location>
</feature>
<evidence type="ECO:0000313" key="12">
    <source>
        <dbReference type="Proteomes" id="UP000027002"/>
    </source>
</evidence>
<feature type="compositionally biased region" description="Low complexity" evidence="9">
    <location>
        <begin position="330"/>
        <end position="340"/>
    </location>
</feature>
<name>A0A8E5HPI1_USTVR</name>
<dbReference type="GO" id="GO:0031533">
    <property type="term" value="C:mRNA capping enzyme complex"/>
    <property type="evidence" value="ECO:0007669"/>
    <property type="project" value="UniProtKB-UniRule"/>
</dbReference>
<evidence type="ECO:0000256" key="2">
    <source>
        <dbReference type="ARBA" id="ARBA00004123"/>
    </source>
</evidence>
<dbReference type="InterPro" id="IPR040343">
    <property type="entry name" value="Cet1/Ctl1"/>
</dbReference>
<evidence type="ECO:0000256" key="1">
    <source>
        <dbReference type="ARBA" id="ARBA00001946"/>
    </source>
</evidence>
<dbReference type="InterPro" id="IPR033469">
    <property type="entry name" value="CYTH-like_dom_sf"/>
</dbReference>
<dbReference type="SUPFAM" id="SSF55154">
    <property type="entry name" value="CYTH-like phosphatases"/>
    <property type="match status" value="1"/>
</dbReference>
<feature type="region of interest" description="Disordered" evidence="9">
    <location>
        <begin position="721"/>
        <end position="742"/>
    </location>
</feature>
<feature type="compositionally biased region" description="Polar residues" evidence="9">
    <location>
        <begin position="185"/>
        <end position="210"/>
    </location>
</feature>
<dbReference type="GO" id="GO:0006370">
    <property type="term" value="P:7-methylguanosine mRNA capping"/>
    <property type="evidence" value="ECO:0007669"/>
    <property type="project" value="UniProtKB-UniRule"/>
</dbReference>
<comment type="catalytic activity">
    <reaction evidence="7">
        <text>a 5'-end triphospho-ribonucleoside in mRNA + H2O = a 5'-end diphospho-ribonucleoside in mRNA + phosphate + H(+)</text>
        <dbReference type="Rhea" id="RHEA:67004"/>
        <dbReference type="Rhea" id="RHEA-COMP:17164"/>
        <dbReference type="Rhea" id="RHEA-COMP:17165"/>
        <dbReference type="ChEBI" id="CHEBI:15377"/>
        <dbReference type="ChEBI" id="CHEBI:15378"/>
        <dbReference type="ChEBI" id="CHEBI:43474"/>
        <dbReference type="ChEBI" id="CHEBI:167616"/>
        <dbReference type="ChEBI" id="CHEBI:167618"/>
        <dbReference type="EC" id="3.6.1.74"/>
    </reaction>
    <physiologicalReaction direction="left-to-right" evidence="7">
        <dbReference type="Rhea" id="RHEA:67005"/>
    </physiologicalReaction>
</comment>
<evidence type="ECO:0000313" key="11">
    <source>
        <dbReference type="EMBL" id="QUC19005.1"/>
    </source>
</evidence>
<dbReference type="GO" id="GO:0004651">
    <property type="term" value="F:polynucleotide 5'-phosphatase activity"/>
    <property type="evidence" value="ECO:0007669"/>
    <property type="project" value="UniProtKB-UniRule"/>
</dbReference>
<dbReference type="AlphaFoldDB" id="A0A8E5HPI1"/>
<feature type="region of interest" description="Disordered" evidence="9">
    <location>
        <begin position="472"/>
        <end position="520"/>
    </location>
</feature>
<feature type="compositionally biased region" description="Basic and acidic residues" evidence="9">
    <location>
        <begin position="387"/>
        <end position="404"/>
    </location>
</feature>
<gene>
    <name evidence="11" type="ORF">UV8b_03246</name>
</gene>
<feature type="compositionally biased region" description="Polar residues" evidence="9">
    <location>
        <begin position="1"/>
        <end position="11"/>
    </location>
</feature>
<dbReference type="KEGG" id="uvi:66064024"/>
<dbReference type="OrthoDB" id="272147at2759"/>
<evidence type="ECO:0000256" key="9">
    <source>
        <dbReference type="SAM" id="MobiDB-lite"/>
    </source>
</evidence>
<evidence type="ECO:0000256" key="3">
    <source>
        <dbReference type="ARBA" id="ARBA00006345"/>
    </source>
</evidence>
<evidence type="ECO:0000256" key="8">
    <source>
        <dbReference type="RuleBase" id="RU367053"/>
    </source>
</evidence>
<dbReference type="RefSeq" id="XP_042996678.1">
    <property type="nucleotide sequence ID" value="XM_043140744.1"/>
</dbReference>
<dbReference type="GeneID" id="66064024"/>
<dbReference type="Gene3D" id="3.20.100.10">
    <property type="entry name" value="mRNA triphosphatase Cet1-like"/>
    <property type="match status" value="1"/>
</dbReference>
<dbReference type="EMBL" id="CP072754">
    <property type="protein sequence ID" value="QUC19005.1"/>
    <property type="molecule type" value="Genomic_DNA"/>
</dbReference>
<protein>
    <recommendedName>
        <fullName evidence="8">mRNA-capping enzyme subunit beta</fullName>
        <ecNumber evidence="8">3.6.1.74</ecNumber>
    </recommendedName>
    <alternativeName>
        <fullName evidence="8">mRNA 5'-phosphatase</fullName>
    </alternativeName>
    <alternativeName>
        <fullName evidence="8">mRNA 5'-triphosphate monophosphatase</fullName>
    </alternativeName>
</protein>
<accession>A0A8E5HPI1</accession>
<dbReference type="InterPro" id="IPR037009">
    <property type="entry name" value="mRNA_triPase_Cet1_sf"/>
</dbReference>
<dbReference type="PANTHER" id="PTHR28118:SF1">
    <property type="entry name" value="POLYNUCLEOTIDE 5'-TRIPHOSPHATASE CTL1-RELATED"/>
    <property type="match status" value="1"/>
</dbReference>
<keyword evidence="12" id="KW-1185">Reference proteome</keyword>
<evidence type="ECO:0000256" key="5">
    <source>
        <dbReference type="ARBA" id="ARBA00022801"/>
    </source>
</evidence>
<keyword evidence="6 8" id="KW-0539">Nucleus</keyword>
<dbReference type="EC" id="3.6.1.74" evidence="8"/>
<feature type="compositionally biased region" description="Low complexity" evidence="9">
    <location>
        <begin position="62"/>
        <end position="72"/>
    </location>
</feature>
<keyword evidence="4 8" id="KW-0507">mRNA processing</keyword>
<feature type="domain" description="mRNA triphosphatase Cet1-like" evidence="10">
    <location>
        <begin position="533"/>
        <end position="781"/>
    </location>
</feature>
<sequence>MDLRSVLNTSDNGDRRPSKAPPTPQQQPQSRPSQSPAPYGYREYAQAPPHPSPGKPVGQEYPVHVQQQQQHQPPNPYLPSPYQNAGPQHAARPSQVHLPHHPGSFHDPRSPGGMPAPAQSPYRLAPTPNHNPDGSSGHPFPPTQASQIMTSPHQRHQHTPVYYAQQPQNPDAYPQREASLPPGNYVQQHQLQVPQTPPISTATGPSQQYLHQRSQSTQSTPTPNSTHSQHQFGPPHAHGSPVQPTRANSEHRHPSQPPTPLGPPQSTATRPHPGQLTSLSQLPSSYQQRMASVSNGQPPQSPAQANASLRRVSGPTHRELPAGQAHQRSRSLQSREQSPSVSPRTRVTSIASSSDRVMVSPVDNDKKAPAPNFPFEVDRVVTPAKRKLGDRYLSPKELEHKEPRPPPGDVNGSDGTNAKSSSSSSSASASKKKRVCRSQPPIWAQDAAILGIKMPNQANFVLQKRAHSHLNGRMESTGNCGKTDQPSRHASPDVFRASTSATAKPASLPTAEPGPQSILGPWEASITGIKPYEEMSKTVADFIFIHVVNNPDIKEIMSRGVQFEIEAKLGTLIDKDTNYRVDRLLDTECVLHDNGRVAFRSSMTEAHHKAFNDFLNQVVIQTDPRAPNGAGRVQVHYKHRREIDRYFELTPELQSRLPGCVRSRLGSRVRNVKARVTYDQKTGQVLNKIVKARVADIDIHMPTNPMDCRLSINLEMDWDGPSEELEQLGPPQFDKSGDRQKDRLSYTQGHYQIDLTQVTLSNAGPGNTQRTDKEHELEIELASPIVLDQGAKAMSGAPHRYQELIEGFLDNVRVLARKAREFG</sequence>
<evidence type="ECO:0000259" key="10">
    <source>
        <dbReference type="Pfam" id="PF02940"/>
    </source>
</evidence>
<dbReference type="PANTHER" id="PTHR28118">
    <property type="entry name" value="POLYNUCLEOTIDE 5'-TRIPHOSPHATASE-RELATED"/>
    <property type="match status" value="1"/>
</dbReference>
<reference evidence="11" key="1">
    <citation type="submission" date="2020-03" db="EMBL/GenBank/DDBJ databases">
        <title>A mixture of massive structural variations and highly conserved coding sequences in Ustilaginoidea virens genome.</title>
        <authorList>
            <person name="Zhang K."/>
            <person name="Zhao Z."/>
            <person name="Zhang Z."/>
            <person name="Li Y."/>
            <person name="Hsiang T."/>
            <person name="Sun W."/>
        </authorList>
    </citation>
    <scope>NUCLEOTIDE SEQUENCE</scope>
    <source>
        <strain evidence="11">UV-8b</strain>
    </source>
</reference>
<comment type="function">
    <text evidence="8">First step of mRNA capping. Converts the 5'-triphosphate end of a nascent mRNA chain into a diphosphate end.</text>
</comment>
<feature type="compositionally biased region" description="Polar residues" evidence="9">
    <location>
        <begin position="275"/>
        <end position="307"/>
    </location>
</feature>
<dbReference type="CDD" id="cd07470">
    <property type="entry name" value="CYTH-like_mRNA_RTPase"/>
    <property type="match status" value="1"/>
</dbReference>
<evidence type="ECO:0000256" key="6">
    <source>
        <dbReference type="ARBA" id="ARBA00023242"/>
    </source>
</evidence>
<comment type="cofactor">
    <cofactor evidence="1 8">
        <name>Mg(2+)</name>
        <dbReference type="ChEBI" id="CHEBI:18420"/>
    </cofactor>
</comment>
<comment type="similarity">
    <text evidence="3 8">Belongs to the fungal TPase family.</text>
</comment>
<feature type="compositionally biased region" description="Polar residues" evidence="9">
    <location>
        <begin position="474"/>
        <end position="484"/>
    </location>
</feature>
<dbReference type="Pfam" id="PF02940">
    <property type="entry name" value="mRNA_triPase"/>
    <property type="match status" value="1"/>
</dbReference>
<organism evidence="11 12">
    <name type="scientific">Ustilaginoidea virens</name>
    <name type="common">Rice false smut fungus</name>
    <name type="synonym">Villosiclava virens</name>
    <dbReference type="NCBI Taxonomy" id="1159556"/>
    <lineage>
        <taxon>Eukaryota</taxon>
        <taxon>Fungi</taxon>
        <taxon>Dikarya</taxon>
        <taxon>Ascomycota</taxon>
        <taxon>Pezizomycotina</taxon>
        <taxon>Sordariomycetes</taxon>
        <taxon>Hypocreomycetidae</taxon>
        <taxon>Hypocreales</taxon>
        <taxon>Clavicipitaceae</taxon>
        <taxon>Ustilaginoidea</taxon>
    </lineage>
</organism>
<keyword evidence="8" id="KW-0506">mRNA capping</keyword>
<feature type="compositionally biased region" description="Polar residues" evidence="9">
    <location>
        <begin position="143"/>
        <end position="152"/>
    </location>
</feature>
<dbReference type="InterPro" id="IPR004206">
    <property type="entry name" value="mRNA_triPase_Cet1"/>
</dbReference>
<proteinExistence type="inferred from homology"/>